<reference evidence="4 5" key="2">
    <citation type="journal article" date="2012" name="Eukaryot. Cell">
        <title>Genome update of Botrytis cinerea strains B05.10 and T4.</title>
        <authorList>
            <person name="Staats M."/>
            <person name="van Kan J.A."/>
        </authorList>
    </citation>
    <scope>NUCLEOTIDE SEQUENCE [LARGE SCALE GENOMIC DNA]</scope>
    <source>
        <strain evidence="4 5">B05.10</strain>
    </source>
</reference>
<accession>A0A384J8A8</accession>
<dbReference type="Pfam" id="PF00722">
    <property type="entry name" value="Glyco_hydro_16"/>
    <property type="match status" value="1"/>
</dbReference>
<dbReference type="PANTHER" id="PTHR38121">
    <property type="entry name" value="GH16 DOMAIN-CONTAINING PROTEIN"/>
    <property type="match status" value="1"/>
</dbReference>
<reference evidence="4 5" key="1">
    <citation type="journal article" date="2011" name="PLoS Genet.">
        <title>Genomic analysis of the necrotrophic fungal pathogens Sclerotinia sclerotiorum and Botrytis cinerea.</title>
        <authorList>
            <person name="Amselem J."/>
            <person name="Cuomo C.A."/>
            <person name="van Kan J.A."/>
            <person name="Viaud M."/>
            <person name="Benito E.P."/>
            <person name="Couloux A."/>
            <person name="Coutinho P.M."/>
            <person name="de Vries R.P."/>
            <person name="Dyer P.S."/>
            <person name="Fillinger S."/>
            <person name="Fournier E."/>
            <person name="Gout L."/>
            <person name="Hahn M."/>
            <person name="Kohn L."/>
            <person name="Lapalu N."/>
            <person name="Plummer K.M."/>
            <person name="Pradier J.M."/>
            <person name="Quevillon E."/>
            <person name="Sharon A."/>
            <person name="Simon A."/>
            <person name="ten Have A."/>
            <person name="Tudzynski B."/>
            <person name="Tudzynski P."/>
            <person name="Wincker P."/>
            <person name="Andrew M."/>
            <person name="Anthouard V."/>
            <person name="Beever R.E."/>
            <person name="Beffa R."/>
            <person name="Benoit I."/>
            <person name="Bouzid O."/>
            <person name="Brault B."/>
            <person name="Chen Z."/>
            <person name="Choquer M."/>
            <person name="Collemare J."/>
            <person name="Cotton P."/>
            <person name="Danchin E.G."/>
            <person name="Da Silva C."/>
            <person name="Gautier A."/>
            <person name="Giraud C."/>
            <person name="Giraud T."/>
            <person name="Gonzalez C."/>
            <person name="Grossetete S."/>
            <person name="Guldener U."/>
            <person name="Henrissat B."/>
            <person name="Howlett B.J."/>
            <person name="Kodira C."/>
            <person name="Kretschmer M."/>
            <person name="Lappartient A."/>
            <person name="Leroch M."/>
            <person name="Levis C."/>
            <person name="Mauceli E."/>
            <person name="Neuveglise C."/>
            <person name="Oeser B."/>
            <person name="Pearson M."/>
            <person name="Poulain J."/>
            <person name="Poussereau N."/>
            <person name="Quesneville H."/>
            <person name="Rascle C."/>
            <person name="Schumacher J."/>
            <person name="Segurens B."/>
            <person name="Sexton A."/>
            <person name="Silva E."/>
            <person name="Sirven C."/>
            <person name="Soanes D.M."/>
            <person name="Talbot N.J."/>
            <person name="Templeton M."/>
            <person name="Yandava C."/>
            <person name="Yarden O."/>
            <person name="Zeng Q."/>
            <person name="Rollins J.A."/>
            <person name="Lebrun M.H."/>
            <person name="Dickman M."/>
        </authorList>
    </citation>
    <scope>NUCLEOTIDE SEQUENCE [LARGE SCALE GENOMIC DNA]</scope>
    <source>
        <strain evidence="4 5">B05.10</strain>
    </source>
</reference>
<dbReference type="OrthoDB" id="4388755at2759"/>
<dbReference type="KEGG" id="bfu:BCIN_02g00350"/>
<evidence type="ECO:0000259" key="3">
    <source>
        <dbReference type="PROSITE" id="PS51762"/>
    </source>
</evidence>
<evidence type="ECO:0000313" key="4">
    <source>
        <dbReference type="EMBL" id="ATZ46647.1"/>
    </source>
</evidence>
<evidence type="ECO:0000313" key="5">
    <source>
        <dbReference type="Proteomes" id="UP000001798"/>
    </source>
</evidence>
<dbReference type="EMBL" id="CP009806">
    <property type="protein sequence ID" value="ATZ46647.1"/>
    <property type="molecule type" value="Genomic_DNA"/>
</dbReference>
<organism evidence="4 5">
    <name type="scientific">Botryotinia fuckeliana (strain B05.10)</name>
    <name type="common">Noble rot fungus</name>
    <name type="synonym">Botrytis cinerea</name>
    <dbReference type="NCBI Taxonomy" id="332648"/>
    <lineage>
        <taxon>Eukaryota</taxon>
        <taxon>Fungi</taxon>
        <taxon>Dikarya</taxon>
        <taxon>Ascomycota</taxon>
        <taxon>Pezizomycotina</taxon>
        <taxon>Leotiomycetes</taxon>
        <taxon>Helotiales</taxon>
        <taxon>Sclerotiniaceae</taxon>
        <taxon>Botrytis</taxon>
    </lineage>
</organism>
<dbReference type="AlphaFoldDB" id="A0A384J8A8"/>
<dbReference type="VEuPathDB" id="FungiDB:Bcin02g00350"/>
<dbReference type="CDD" id="cd00413">
    <property type="entry name" value="Glyco_hydrolase_16"/>
    <property type="match status" value="1"/>
</dbReference>
<dbReference type="InterPro" id="IPR013320">
    <property type="entry name" value="ConA-like_dom_sf"/>
</dbReference>
<dbReference type="RefSeq" id="XP_001555858.2">
    <property type="nucleotide sequence ID" value="XM_001555808.2"/>
</dbReference>
<sequence length="377" mass="41363">MKKSSLPPIPLVLLFTTINRVVAQKDNGEDCSCFRTDSASSGYFTYHRFHDFRTVAAASQTVPNLISNESDTSNALATSEFFSGQAWNNDWSTQNWNNSDSMESGSGVLMVNSANNVYIETSTDNDTAYDTYLTLRTARLEGFQSVAEFDSNEKNFQYMSARFLARVVGSEGACAGMFTYLESEPIQEADIEILTSGPRNVVQYTNQPSLNKEGDAEPRATSNASTADGAMDWSVWNIYRMDWMPKQTSWYVNGESVANISYQVPKDPSGLILNMWSDGGEWTGNMSLFDEAFLHVQWIELAFNTSGDFAGSKRGLEKRKSKGCKVVCGIDEGVNVTGTPALLINNTNAAALGWKEGTGCMGWVPVFVVGLAAFGLL</sequence>
<dbReference type="GO" id="GO:0004553">
    <property type="term" value="F:hydrolase activity, hydrolyzing O-glycosyl compounds"/>
    <property type="evidence" value="ECO:0007669"/>
    <property type="project" value="InterPro"/>
</dbReference>
<protein>
    <recommendedName>
        <fullName evidence="3">GH16 domain-containing protein</fullName>
    </recommendedName>
</protein>
<keyword evidence="2" id="KW-0732">Signal</keyword>
<reference evidence="4 5" key="3">
    <citation type="journal article" date="2017" name="Mol. Plant Pathol.">
        <title>A gapless genome sequence of the fungus Botrytis cinerea.</title>
        <authorList>
            <person name="Van Kan J.A."/>
            <person name="Stassen J.H."/>
            <person name="Mosbach A."/>
            <person name="Van Der Lee T.A."/>
            <person name="Faino L."/>
            <person name="Farmer A.D."/>
            <person name="Papasotiriou D.G."/>
            <person name="Zhou S."/>
            <person name="Seidl M.F."/>
            <person name="Cottam E."/>
            <person name="Edel D."/>
            <person name="Hahn M."/>
            <person name="Schwartz D.C."/>
            <person name="Dietrich R.A."/>
            <person name="Widdison S."/>
            <person name="Scalliet G."/>
        </authorList>
    </citation>
    <scope>NUCLEOTIDE SEQUENCE [LARGE SCALE GENOMIC DNA]</scope>
    <source>
        <strain evidence="4 5">B05.10</strain>
    </source>
</reference>
<feature type="chain" id="PRO_5016657410" description="GH16 domain-containing protein" evidence="2">
    <location>
        <begin position="24"/>
        <end position="377"/>
    </location>
</feature>
<feature type="signal peptide" evidence="2">
    <location>
        <begin position="1"/>
        <end position="23"/>
    </location>
</feature>
<feature type="domain" description="GH16" evidence="3">
    <location>
        <begin position="55"/>
        <end position="307"/>
    </location>
</feature>
<proteinExistence type="predicted"/>
<dbReference type="GeneID" id="5436408"/>
<dbReference type="GO" id="GO:0005975">
    <property type="term" value="P:carbohydrate metabolic process"/>
    <property type="evidence" value="ECO:0007669"/>
    <property type="project" value="InterPro"/>
</dbReference>
<dbReference type="PROSITE" id="PS51762">
    <property type="entry name" value="GH16_2"/>
    <property type="match status" value="1"/>
</dbReference>
<gene>
    <name evidence="4" type="ORF">BCIN_02g00350</name>
</gene>
<evidence type="ECO:0000256" key="2">
    <source>
        <dbReference type="SAM" id="SignalP"/>
    </source>
</evidence>
<feature type="region of interest" description="Disordered" evidence="1">
    <location>
        <begin position="206"/>
        <end position="226"/>
    </location>
</feature>
<dbReference type="Gene3D" id="2.60.120.200">
    <property type="match status" value="1"/>
</dbReference>
<dbReference type="SUPFAM" id="SSF49899">
    <property type="entry name" value="Concanavalin A-like lectins/glucanases"/>
    <property type="match status" value="1"/>
</dbReference>
<evidence type="ECO:0000256" key="1">
    <source>
        <dbReference type="SAM" id="MobiDB-lite"/>
    </source>
</evidence>
<keyword evidence="5" id="KW-1185">Reference proteome</keyword>
<dbReference type="PANTHER" id="PTHR38121:SF4">
    <property type="entry name" value="GH16 DOMAIN-CONTAINING PROTEIN-RELATED"/>
    <property type="match status" value="1"/>
</dbReference>
<name>A0A384J8A8_BOTFB</name>
<dbReference type="InterPro" id="IPR000757">
    <property type="entry name" value="Beta-glucanase-like"/>
</dbReference>
<dbReference type="Proteomes" id="UP000001798">
    <property type="component" value="Chromosome 2"/>
</dbReference>